<protein>
    <recommendedName>
        <fullName evidence="2">GIY-YIG domain-containing protein</fullName>
    </recommendedName>
</protein>
<dbReference type="InterPro" id="IPR035901">
    <property type="entry name" value="GIY-YIG_endonuc_sf"/>
</dbReference>
<sequence length="225" mass="25691">MKSRKAYDAEEDAFLVEWVKSHPELPPCSRKLWKDPELARAWSRRLPSHAFRSEVSMLMRYVDYLAPGAKERREKEAKRKQEPVVYVLALFCSSPGCASHHAQDLSCRRTYIGETIFLKRRLRQHNGELAGGPRCTSDRACPVCSRDGEWKLAFTLHGFHALGGLKFRNRVLQTKTVEAWIQRLGKAMAMMASYPRNLALRSVCFSGRWETHHARHGAVSGPAKV</sequence>
<proteinExistence type="predicted"/>
<gene>
    <name evidence="1" type="ORF">PPYR1160_LOCUS2818</name>
</gene>
<name>A0A7R9YA98_9STRA</name>
<evidence type="ECO:0008006" key="2">
    <source>
        <dbReference type="Google" id="ProtNLM"/>
    </source>
</evidence>
<reference evidence="1" key="1">
    <citation type="submission" date="2021-01" db="EMBL/GenBank/DDBJ databases">
        <authorList>
            <person name="Corre E."/>
            <person name="Pelletier E."/>
            <person name="Niang G."/>
            <person name="Scheremetjew M."/>
            <person name="Finn R."/>
            <person name="Kale V."/>
            <person name="Holt S."/>
            <person name="Cochrane G."/>
            <person name="Meng A."/>
            <person name="Brown T."/>
            <person name="Cohen L."/>
        </authorList>
    </citation>
    <scope>NUCLEOTIDE SEQUENCE</scope>
    <source>
        <strain evidence="1">CCMP2078</strain>
    </source>
</reference>
<evidence type="ECO:0000313" key="1">
    <source>
        <dbReference type="EMBL" id="CAD8253326.1"/>
    </source>
</evidence>
<dbReference type="Gene3D" id="3.40.1440.10">
    <property type="entry name" value="GIY-YIG endonuclease"/>
    <property type="match status" value="1"/>
</dbReference>
<organism evidence="1">
    <name type="scientific">Pinguiococcus pyrenoidosus</name>
    <dbReference type="NCBI Taxonomy" id="172671"/>
    <lineage>
        <taxon>Eukaryota</taxon>
        <taxon>Sar</taxon>
        <taxon>Stramenopiles</taxon>
        <taxon>Ochrophyta</taxon>
        <taxon>Pinguiophyceae</taxon>
        <taxon>Pinguiochrysidales</taxon>
        <taxon>Pinguiochrysidaceae</taxon>
        <taxon>Pinguiococcus</taxon>
    </lineage>
</organism>
<accession>A0A7R9YA98</accession>
<dbReference type="EMBL" id="HBEA01003740">
    <property type="protein sequence ID" value="CAD8253326.1"/>
    <property type="molecule type" value="Transcribed_RNA"/>
</dbReference>
<dbReference type="AlphaFoldDB" id="A0A7R9YA98"/>